<evidence type="ECO:0000313" key="2">
    <source>
        <dbReference type="EMBL" id="KAA6367502.1"/>
    </source>
</evidence>
<feature type="transmembrane region" description="Helical" evidence="1">
    <location>
        <begin position="367"/>
        <end position="391"/>
    </location>
</feature>
<feature type="non-terminal residue" evidence="2">
    <location>
        <position position="394"/>
    </location>
</feature>
<dbReference type="InterPro" id="IPR017850">
    <property type="entry name" value="Alkaline_phosphatase_core_sf"/>
</dbReference>
<keyword evidence="1" id="KW-1133">Transmembrane helix</keyword>
<protein>
    <submittedName>
        <fullName evidence="2">Uncharacterized protein</fullName>
    </submittedName>
</protein>
<dbReference type="AlphaFoldDB" id="A0A5J4UCA5"/>
<dbReference type="EMBL" id="SNRW01018267">
    <property type="protein sequence ID" value="KAA6367502.1"/>
    <property type="molecule type" value="Genomic_DNA"/>
</dbReference>
<proteinExistence type="predicted"/>
<organism evidence="2 3">
    <name type="scientific">Streblomastix strix</name>
    <dbReference type="NCBI Taxonomy" id="222440"/>
    <lineage>
        <taxon>Eukaryota</taxon>
        <taxon>Metamonada</taxon>
        <taxon>Preaxostyla</taxon>
        <taxon>Oxymonadida</taxon>
        <taxon>Streblomastigidae</taxon>
        <taxon>Streblomastix</taxon>
    </lineage>
</organism>
<dbReference type="SUPFAM" id="SSF53649">
    <property type="entry name" value="Alkaline phosphatase-like"/>
    <property type="match status" value="1"/>
</dbReference>
<keyword evidence="1" id="KW-0472">Membrane</keyword>
<dbReference type="Proteomes" id="UP000324800">
    <property type="component" value="Unassembled WGS sequence"/>
</dbReference>
<evidence type="ECO:0000256" key="1">
    <source>
        <dbReference type="SAM" id="Phobius"/>
    </source>
</evidence>
<reference evidence="2 3" key="1">
    <citation type="submission" date="2019-03" db="EMBL/GenBank/DDBJ databases">
        <title>Single cell metagenomics reveals metabolic interactions within the superorganism composed of flagellate Streblomastix strix and complex community of Bacteroidetes bacteria on its surface.</title>
        <authorList>
            <person name="Treitli S.C."/>
            <person name="Kolisko M."/>
            <person name="Husnik F."/>
            <person name="Keeling P."/>
            <person name="Hampl V."/>
        </authorList>
    </citation>
    <scope>NUCLEOTIDE SEQUENCE [LARGE SCALE GENOMIC DNA]</scope>
    <source>
        <strain evidence="2">ST1C</strain>
    </source>
</reference>
<name>A0A5J4UCA5_9EUKA</name>
<comment type="caution">
    <text evidence="2">The sequence shown here is derived from an EMBL/GenBank/DDBJ whole genome shotgun (WGS) entry which is preliminary data.</text>
</comment>
<gene>
    <name evidence="2" type="ORF">EZS28_036971</name>
</gene>
<keyword evidence="1" id="KW-0812">Transmembrane</keyword>
<accession>A0A5J4UCA5</accession>
<sequence length="394" mass="46337">MLRSLQHIQKGQDIQLNCIRRDNKIDCETIFDTFKRSGLKSSYVGAKYVQGLFLTDKHWQDFVSVEDHDQQKHQHTQPWPFFFEGEEEGQKRLENYLDDVSDKNVSFFAYSTISDHIIHNDYTVYKGKNFTESAQHAVLVYERIGFMKKWIDDHPDVLLIIASDHGHDEMVDYRCETHGTGLNNNTGWQIFYNPLFSTEKSFEMESLDIAATISNYIKTGSNNLNQINDKDVQQGYINIPANNMGIARNLFEQSSDNLRAKKQSLAQMINLFDETKKNWEYRGQWKQKLHLNLFEQSLIIVNNIRKFVYNEKTMLKRKAKEEVDPNGMYKYALSHYKHIKEQAENAHIQLFQAINQFDVPTSKIEVYWLYAKTYFLQILLGAVLICQFFFVDLK</sequence>
<evidence type="ECO:0000313" key="3">
    <source>
        <dbReference type="Proteomes" id="UP000324800"/>
    </source>
</evidence>
<dbReference type="Gene3D" id="3.40.720.10">
    <property type="entry name" value="Alkaline Phosphatase, subunit A"/>
    <property type="match status" value="1"/>
</dbReference>